<dbReference type="RefSeq" id="WP_181494302.1">
    <property type="nucleotide sequence ID" value="NZ_CP032152.1"/>
</dbReference>
<name>A0A7D6JIV7_9CYAN</name>
<reference evidence="2" key="1">
    <citation type="submission" date="2018-09" db="EMBL/GenBank/DDBJ databases">
        <title>Complete genome sequence of thermophilic cyanobacteria strain Thermosynechococcus elongatus PKUAC-SCTE542.</title>
        <authorList>
            <person name="Liang Y."/>
            <person name="Tang J."/>
            <person name="Daroch M."/>
        </authorList>
    </citation>
    <scope>NUCLEOTIDE SEQUENCE [LARGE SCALE GENOMIC DNA]</scope>
    <source>
        <strain evidence="2">E542</strain>
    </source>
</reference>
<dbReference type="InterPro" id="IPR006311">
    <property type="entry name" value="TAT_signal"/>
</dbReference>
<dbReference type="Proteomes" id="UP000261812">
    <property type="component" value="Chromosome"/>
</dbReference>
<organism evidence="1 2">
    <name type="scientific">Thermosynechococcus sichuanensis E542</name>
    <dbReference type="NCBI Taxonomy" id="2016101"/>
    <lineage>
        <taxon>Bacteria</taxon>
        <taxon>Bacillati</taxon>
        <taxon>Cyanobacteriota</taxon>
        <taxon>Cyanophyceae</taxon>
        <taxon>Acaryochloridales</taxon>
        <taxon>Thermosynechococcaceae</taxon>
        <taxon>Thermosynechococcus</taxon>
        <taxon>Thermosynechococcus sichuanensis</taxon>
    </lineage>
</organism>
<dbReference type="SUPFAM" id="SSF63829">
    <property type="entry name" value="Calcium-dependent phosphotriesterase"/>
    <property type="match status" value="1"/>
</dbReference>
<evidence type="ECO:0000313" key="1">
    <source>
        <dbReference type="EMBL" id="QLL29158.1"/>
    </source>
</evidence>
<proteinExistence type="predicted"/>
<accession>A0A7D6JIV7</accession>
<dbReference type="Pfam" id="PF05787">
    <property type="entry name" value="PhoX"/>
    <property type="match status" value="1"/>
</dbReference>
<sequence length="628" mass="69872">MAEYFTDLLPRVLSRRTVLKTALFGAAGLTLATLTKGCATAPALGFPTIYPNTDDKITLPEGFEHGVVIRWGDALDGGENLDWNRIHQTVTEADVQRQQQCFGYNCDFVGYQTTPDGKHLLVVNHEYTNPELMFQTVGDRPNQWQAALQREAHGLSIVEIAKNTKGGWQYVKGSPYNRRITGSSLCEISGPAKGHPLLKTAAEPTGTRVNGTLNNCSAGKTPWGTVLTCEENFHTYFGGSDSNLTGMVKELHKRYDIPNERADRYGFYLYEDRFNIEKEPQEAFRFGWVVEVDPLSPDRAPIKRTALGRFRHEAATTVIAPDGRVVVYMGDDERFEYAYKFVTKGKYQANDRAANLNLLDEGELYVARFNDDLTGEWRAIARVEGSTITPNPNLPTAFQQDPALCFIYTRAAADALGATKMDRPEDFEWNPVTKSVWLALTYNEKRKAQATDGANPRPENVMGHVIEIIEQGNNPTALQFQWRLPLLCGDPTASEQNRQLVLYGAPTNGEVPPISAPDNLTFDRAGNVWIATDGNPGSERLGKNDGVYVLNPFRRELKMFLSGVPGCEICGPEFSSDYQTFFCAIQHPGEGAKSTADLPTRWPYGEEVVVPRPAVIAVWRRDGREVSA</sequence>
<evidence type="ECO:0000313" key="2">
    <source>
        <dbReference type="Proteomes" id="UP000261812"/>
    </source>
</evidence>
<dbReference type="PANTHER" id="PTHR35399">
    <property type="entry name" value="SLR8030 PROTEIN"/>
    <property type="match status" value="1"/>
</dbReference>
<dbReference type="EMBL" id="CP032152">
    <property type="protein sequence ID" value="QLL29158.1"/>
    <property type="molecule type" value="Genomic_DNA"/>
</dbReference>
<dbReference type="InterPro" id="IPR008557">
    <property type="entry name" value="PhoX"/>
</dbReference>
<gene>
    <name evidence="1" type="ORF">D3A95_06725</name>
</gene>
<dbReference type="PANTHER" id="PTHR35399:SF2">
    <property type="entry name" value="DUF839 DOMAIN-CONTAINING PROTEIN"/>
    <property type="match status" value="1"/>
</dbReference>
<dbReference type="AlphaFoldDB" id="A0A7D6JIV7"/>
<dbReference type="PROSITE" id="PS51318">
    <property type="entry name" value="TAT"/>
    <property type="match status" value="1"/>
</dbReference>
<keyword evidence="2" id="KW-1185">Reference proteome</keyword>
<dbReference type="KEGG" id="tsq:D3A95_06725"/>
<protein>
    <submittedName>
        <fullName evidence="1">PhoX family phosphatase</fullName>
    </submittedName>
</protein>